<evidence type="ECO:0000313" key="2">
    <source>
        <dbReference type="Proteomes" id="UP000280861"/>
    </source>
</evidence>
<keyword evidence="2" id="KW-1185">Reference proteome</keyword>
<name>A0A3P5XE72_9MICC</name>
<sequence>MPPRTTWTVFRIQHHVRHAPALQMIRRREARLASTDDYDVGCGRIHSPMIVASGCVADLPSSAATRLRGLVVLSQQVGYIC</sequence>
<dbReference type="Proteomes" id="UP000280861">
    <property type="component" value="Unassembled WGS sequence"/>
</dbReference>
<proteinExistence type="predicted"/>
<dbReference type="AlphaFoldDB" id="A0A3P5XE72"/>
<reference evidence="1 2" key="1">
    <citation type="submission" date="2018-11" db="EMBL/GenBank/DDBJ databases">
        <authorList>
            <person name="Criscuolo A."/>
        </authorList>
    </citation>
    <scope>NUCLEOTIDE SEQUENCE [LARGE SCALE GENOMIC DNA]</scope>
    <source>
        <strain evidence="1">AT11b</strain>
    </source>
</reference>
<organism evidence="1 2">
    <name type="scientific">Arthrobacter ulcerisalmonis</name>
    <dbReference type="NCBI Taxonomy" id="2483813"/>
    <lineage>
        <taxon>Bacteria</taxon>
        <taxon>Bacillati</taxon>
        <taxon>Actinomycetota</taxon>
        <taxon>Actinomycetes</taxon>
        <taxon>Micrococcales</taxon>
        <taxon>Micrococcaceae</taxon>
        <taxon>Arthrobacter</taxon>
    </lineage>
</organism>
<accession>A0A3P5XE72</accession>
<protein>
    <submittedName>
        <fullName evidence="1">Uncharacterized protein</fullName>
    </submittedName>
</protein>
<evidence type="ECO:0000313" key="1">
    <source>
        <dbReference type="EMBL" id="VDC33082.1"/>
    </source>
</evidence>
<dbReference type="EMBL" id="UXAU01000042">
    <property type="protein sequence ID" value="VDC33082.1"/>
    <property type="molecule type" value="Genomic_DNA"/>
</dbReference>
<gene>
    <name evidence="1" type="ORF">PSET11_03214</name>
</gene>